<evidence type="ECO:0000256" key="3">
    <source>
        <dbReference type="RuleBase" id="RU004508"/>
    </source>
</evidence>
<dbReference type="InterPro" id="IPR015421">
    <property type="entry name" value="PyrdxlP-dep_Trfase_major"/>
</dbReference>
<dbReference type="CDD" id="cd00616">
    <property type="entry name" value="AHBA_syn"/>
    <property type="match status" value="1"/>
</dbReference>
<feature type="active site" description="Proton acceptor" evidence="1">
    <location>
        <position position="195"/>
    </location>
</feature>
<dbReference type="RefSeq" id="WP_354634885.1">
    <property type="nucleotide sequence ID" value="NZ_CP159837.1"/>
</dbReference>
<dbReference type="Gene3D" id="3.40.640.10">
    <property type="entry name" value="Type I PLP-dependent aspartate aminotransferase-like (Major domain)"/>
    <property type="match status" value="1"/>
</dbReference>
<dbReference type="SUPFAM" id="SSF53383">
    <property type="entry name" value="PLP-dependent transferases"/>
    <property type="match status" value="1"/>
</dbReference>
<name>A0AAU8J9B4_9CYAN</name>
<dbReference type="NCBIfam" id="TIGR03588">
    <property type="entry name" value="PseC"/>
    <property type="match status" value="1"/>
</dbReference>
<feature type="modified residue" description="N6-(pyridoxal phosphate)lysine" evidence="2">
    <location>
        <position position="195"/>
    </location>
</feature>
<protein>
    <submittedName>
        <fullName evidence="4">UDP-4-amino-4, 6-dideoxy-N-acetyl-beta-L-altrosamine transaminase</fullName>
        <ecNumber evidence="4">2.6.1.92</ecNumber>
    </submittedName>
</protein>
<dbReference type="GO" id="GO:0030170">
    <property type="term" value="F:pyridoxal phosphate binding"/>
    <property type="evidence" value="ECO:0007669"/>
    <property type="project" value="TreeGrafter"/>
</dbReference>
<comment type="similarity">
    <text evidence="3">Belongs to the DegT/DnrJ/EryC1 family.</text>
</comment>
<dbReference type="EC" id="2.6.1.92" evidence="4"/>
<dbReference type="InterPro" id="IPR020026">
    <property type="entry name" value="PseC"/>
</dbReference>
<dbReference type="Pfam" id="PF01041">
    <property type="entry name" value="DegT_DnrJ_EryC1"/>
    <property type="match status" value="1"/>
</dbReference>
<dbReference type="AlphaFoldDB" id="A0AAU8J9B4"/>
<evidence type="ECO:0000256" key="2">
    <source>
        <dbReference type="PIRSR" id="PIRSR000390-2"/>
    </source>
</evidence>
<evidence type="ECO:0000256" key="1">
    <source>
        <dbReference type="PIRSR" id="PIRSR000390-1"/>
    </source>
</evidence>
<gene>
    <name evidence="4" type="primary">pseC</name>
    <name evidence="4" type="ORF">ABWT76_004078</name>
</gene>
<dbReference type="PANTHER" id="PTHR30244">
    <property type="entry name" value="TRANSAMINASE"/>
    <property type="match status" value="1"/>
</dbReference>
<dbReference type="GO" id="GO:0000271">
    <property type="term" value="P:polysaccharide biosynthetic process"/>
    <property type="evidence" value="ECO:0007669"/>
    <property type="project" value="TreeGrafter"/>
</dbReference>
<dbReference type="InterPro" id="IPR015422">
    <property type="entry name" value="PyrdxlP-dep_Trfase_small"/>
</dbReference>
<organism evidence="4">
    <name type="scientific">Planktothricoides raciborskii GIHE-MW2</name>
    <dbReference type="NCBI Taxonomy" id="2792601"/>
    <lineage>
        <taxon>Bacteria</taxon>
        <taxon>Bacillati</taxon>
        <taxon>Cyanobacteriota</taxon>
        <taxon>Cyanophyceae</taxon>
        <taxon>Oscillatoriophycideae</taxon>
        <taxon>Oscillatoriales</taxon>
        <taxon>Oscillatoriaceae</taxon>
        <taxon>Planktothricoides</taxon>
    </lineage>
</organism>
<dbReference type="Gene3D" id="3.90.1150.10">
    <property type="entry name" value="Aspartate Aminotransferase, domain 1"/>
    <property type="match status" value="1"/>
</dbReference>
<dbReference type="InterPro" id="IPR000653">
    <property type="entry name" value="DegT/StrS_aminotransferase"/>
</dbReference>
<evidence type="ECO:0000313" key="4">
    <source>
        <dbReference type="EMBL" id="XCM35402.1"/>
    </source>
</evidence>
<dbReference type="InterPro" id="IPR015424">
    <property type="entry name" value="PyrdxlP-dep_Trfase"/>
</dbReference>
<keyword evidence="4" id="KW-0808">Transferase</keyword>
<accession>A0AAU8J9B4</accession>
<dbReference type="EMBL" id="CP159837">
    <property type="protein sequence ID" value="XCM35402.1"/>
    <property type="molecule type" value="Genomic_DNA"/>
</dbReference>
<reference evidence="4" key="1">
    <citation type="submission" date="2024-07" db="EMBL/GenBank/DDBJ databases">
        <authorList>
            <person name="Kim Y.J."/>
            <person name="Jeong J.Y."/>
        </authorList>
    </citation>
    <scope>NUCLEOTIDE SEQUENCE</scope>
    <source>
        <strain evidence="4">GIHE-MW2</strain>
    </source>
</reference>
<dbReference type="GO" id="GO:0008483">
    <property type="term" value="F:transaminase activity"/>
    <property type="evidence" value="ECO:0007669"/>
    <property type="project" value="UniProtKB-KW"/>
</dbReference>
<keyword evidence="2 3" id="KW-0663">Pyridoxal phosphate</keyword>
<keyword evidence="4" id="KW-0032">Aminotransferase</keyword>
<dbReference type="PIRSF" id="PIRSF000390">
    <property type="entry name" value="PLP_StrS"/>
    <property type="match status" value="1"/>
</dbReference>
<proteinExistence type="inferred from homology"/>
<dbReference type="PANTHER" id="PTHR30244:SF34">
    <property type="entry name" value="DTDP-4-AMINO-4,6-DIDEOXYGALACTOSE TRANSAMINASE"/>
    <property type="match status" value="1"/>
</dbReference>
<sequence length="396" mass="44310">MSDLMSDFIPYGRQDVNQQDIDAVISVLRGDWITQGPTIERFEQAVAAYCGVNYAVAVSSATAALHLACLALGLGAGDILWTSPNTFVASANCGLYCGADVDFVDIDPQTYNLSVTALEQKLSQAERDGKLPKVVVPVHLAGQSCQMDKIAALSEKYGFTVLEDASHAIGAKYQGSPVGNCQFSDMAVFSFHPVKIITTGEGGMVVTNRADLWEKLMRLRTHGITRNPELMQGESHGLWYYQQLELGFNYRMTDIQAALGASQMKRLDEFVSRRRFLAERYNQLLSDFPLVLPWQHPDTESSWHLYIIRLKLDQIAQTHRQVFEDLRQAGIGVNLHYIPVHTQPYYQKLGFASGDFPEAEAYYQEAISLPLYYGLSEENQNRVVAVLRDIIECCDF</sequence>